<dbReference type="PROSITE" id="PS01031">
    <property type="entry name" value="SHSP"/>
    <property type="match status" value="1"/>
</dbReference>
<evidence type="ECO:0000256" key="1">
    <source>
        <dbReference type="PROSITE-ProRule" id="PRU00285"/>
    </source>
</evidence>
<dbReference type="Gene3D" id="2.60.40.790">
    <property type="match status" value="1"/>
</dbReference>
<evidence type="ECO:0000259" key="3">
    <source>
        <dbReference type="PROSITE" id="PS01031"/>
    </source>
</evidence>
<dbReference type="Pfam" id="PF00011">
    <property type="entry name" value="HSP20"/>
    <property type="match status" value="1"/>
</dbReference>
<dbReference type="Proteomes" id="UP000542342">
    <property type="component" value="Unassembled WGS sequence"/>
</dbReference>
<protein>
    <submittedName>
        <fullName evidence="4">Hsp20/alpha crystallin family protein</fullName>
    </submittedName>
</protein>
<organism evidence="4 5">
    <name type="scientific">Thermogemmata fonticola</name>
    <dbReference type="NCBI Taxonomy" id="2755323"/>
    <lineage>
        <taxon>Bacteria</taxon>
        <taxon>Pseudomonadati</taxon>
        <taxon>Planctomycetota</taxon>
        <taxon>Planctomycetia</taxon>
        <taxon>Gemmatales</taxon>
        <taxon>Gemmataceae</taxon>
        <taxon>Thermogemmata</taxon>
    </lineage>
</organism>
<gene>
    <name evidence="4" type="ORF">H0921_02440</name>
</gene>
<dbReference type="CDD" id="cd06464">
    <property type="entry name" value="ACD_sHsps-like"/>
    <property type="match status" value="1"/>
</dbReference>
<feature type="domain" description="SHSP" evidence="3">
    <location>
        <begin position="38"/>
        <end position="150"/>
    </location>
</feature>
<proteinExistence type="inferred from homology"/>
<evidence type="ECO:0000313" key="4">
    <source>
        <dbReference type="EMBL" id="MBA2225014.1"/>
    </source>
</evidence>
<dbReference type="PANTHER" id="PTHR11527">
    <property type="entry name" value="HEAT-SHOCK PROTEIN 20 FAMILY MEMBER"/>
    <property type="match status" value="1"/>
</dbReference>
<name>A0A7V8VBJ1_9BACT</name>
<evidence type="ECO:0000256" key="2">
    <source>
        <dbReference type="RuleBase" id="RU003616"/>
    </source>
</evidence>
<dbReference type="AlphaFoldDB" id="A0A7V8VBJ1"/>
<dbReference type="InterPro" id="IPR031107">
    <property type="entry name" value="Small_HSP"/>
</dbReference>
<dbReference type="SUPFAM" id="SSF49764">
    <property type="entry name" value="HSP20-like chaperones"/>
    <property type="match status" value="1"/>
</dbReference>
<sequence>MATALTRWRPTTWGLLESFRREMDDLMARFFGEEGNGEALTTWAPRVDVEETEKEILVKADLPGVDPKNVEIAIENGVLTIRGERKEEREEKKKNYHRVERFMGTFYRAIPLPPGVDADKVTATSSQGVVTITVPKKPEAQPKKIVVTPK</sequence>
<dbReference type="InterPro" id="IPR008978">
    <property type="entry name" value="HSP20-like_chaperone"/>
</dbReference>
<evidence type="ECO:0000313" key="5">
    <source>
        <dbReference type="Proteomes" id="UP000542342"/>
    </source>
</evidence>
<reference evidence="4 5" key="1">
    <citation type="submission" date="2020-07" db="EMBL/GenBank/DDBJ databases">
        <title>Thermogemmata thermophila gen. nov., sp. nov., a novel moderate thermophilic planctomycete from a Kamchatka hot spring.</title>
        <authorList>
            <person name="Elcheninov A.G."/>
            <person name="Podosokorskaya O.A."/>
            <person name="Kovaleva O.L."/>
            <person name="Novikov A."/>
            <person name="Bonch-Osmolovskaya E.A."/>
            <person name="Toshchakov S.V."/>
            <person name="Kublanov I.V."/>
        </authorList>
    </citation>
    <scope>NUCLEOTIDE SEQUENCE [LARGE SCALE GENOMIC DNA]</scope>
    <source>
        <strain evidence="4 5">2918</strain>
    </source>
</reference>
<comment type="similarity">
    <text evidence="1 2">Belongs to the small heat shock protein (HSP20) family.</text>
</comment>
<accession>A0A7V8VBJ1</accession>
<keyword evidence="5" id="KW-1185">Reference proteome</keyword>
<dbReference type="RefSeq" id="WP_194536419.1">
    <property type="nucleotide sequence ID" value="NZ_JACEFB010000001.1"/>
</dbReference>
<comment type="caution">
    <text evidence="4">The sequence shown here is derived from an EMBL/GenBank/DDBJ whole genome shotgun (WGS) entry which is preliminary data.</text>
</comment>
<dbReference type="EMBL" id="JACEFB010000001">
    <property type="protein sequence ID" value="MBA2225014.1"/>
    <property type="molecule type" value="Genomic_DNA"/>
</dbReference>
<dbReference type="InterPro" id="IPR002068">
    <property type="entry name" value="A-crystallin/Hsp20_dom"/>
</dbReference>